<dbReference type="EMBL" id="CYYC01000009">
    <property type="protein sequence ID" value="CUM90906.1"/>
    <property type="molecule type" value="Genomic_DNA"/>
</dbReference>
<evidence type="ECO:0000256" key="1">
    <source>
        <dbReference type="SAM" id="MobiDB-lite"/>
    </source>
</evidence>
<dbReference type="PANTHER" id="PTHR33677">
    <property type="entry name" value="TRANSCRIPTIONAL REPRESSOR FRMR-RELATED"/>
    <property type="match status" value="1"/>
</dbReference>
<feature type="compositionally biased region" description="Low complexity" evidence="1">
    <location>
        <begin position="1"/>
        <end position="11"/>
    </location>
</feature>
<feature type="compositionally biased region" description="Basic and acidic residues" evidence="1">
    <location>
        <begin position="65"/>
        <end position="78"/>
    </location>
</feature>
<name>A0A173SLM2_9FIRM</name>
<gene>
    <name evidence="2" type="primary">csoR_1</name>
    <name evidence="2" type="ORF">ERS852578_01019</name>
</gene>
<feature type="region of interest" description="Disordered" evidence="1">
    <location>
        <begin position="65"/>
        <end position="105"/>
    </location>
</feature>
<feature type="compositionally biased region" description="Basic and acidic residues" evidence="1">
    <location>
        <begin position="12"/>
        <end position="21"/>
    </location>
</feature>
<accession>A0A173SLM2</accession>
<dbReference type="RefSeq" id="WP_082427913.1">
    <property type="nucleotide sequence ID" value="NZ_CYYC01000009.1"/>
</dbReference>
<dbReference type="InterPro" id="IPR003735">
    <property type="entry name" value="Metal_Tscrpt_repr"/>
</dbReference>
<dbReference type="GO" id="GO:0045892">
    <property type="term" value="P:negative regulation of DNA-templated transcription"/>
    <property type="evidence" value="ECO:0007669"/>
    <property type="project" value="UniProtKB-ARBA"/>
</dbReference>
<dbReference type="PANTHER" id="PTHR33677:SF3">
    <property type="entry name" value="COPPER-SENSING TRANSCRIPTIONAL REPRESSOR RICR"/>
    <property type="match status" value="1"/>
</dbReference>
<evidence type="ECO:0000313" key="2">
    <source>
        <dbReference type="EMBL" id="CUM90906.1"/>
    </source>
</evidence>
<dbReference type="GO" id="GO:0003677">
    <property type="term" value="F:DNA binding"/>
    <property type="evidence" value="ECO:0007669"/>
    <property type="project" value="InterPro"/>
</dbReference>
<dbReference type="InterPro" id="IPR038390">
    <property type="entry name" value="Metal_Tscrpt_repr_sf"/>
</dbReference>
<dbReference type="Pfam" id="PF02583">
    <property type="entry name" value="Trns_repr_metal"/>
    <property type="match status" value="1"/>
</dbReference>
<evidence type="ECO:0000313" key="3">
    <source>
        <dbReference type="Proteomes" id="UP000095390"/>
    </source>
</evidence>
<proteinExistence type="predicted"/>
<dbReference type="AlphaFoldDB" id="A0A173SLM2"/>
<organism evidence="2 3">
    <name type="scientific">Anaerobutyricum hallii</name>
    <dbReference type="NCBI Taxonomy" id="39488"/>
    <lineage>
        <taxon>Bacteria</taxon>
        <taxon>Bacillati</taxon>
        <taxon>Bacillota</taxon>
        <taxon>Clostridia</taxon>
        <taxon>Lachnospirales</taxon>
        <taxon>Lachnospiraceae</taxon>
        <taxon>Anaerobutyricum</taxon>
    </lineage>
</organism>
<sequence>MENKHIQNNRNENNKENDTTKKIGKIHIQENEYIKNRNNFYNQEDIQGNVHYDSTHKEGYSHKHEELSEHQHIGKSEKSSVNQHTHKSGELSVNQHTHKSGEASVCQHTHTHVDANGNVYTHTHTHSPQIVKNELNRIARIIGHMKSIKIMIESGRDCSEVLIQLAAVDAAVKSLSRVILKEHMSTCIVDAIKTGDDEAIEALNEAIDKFMK</sequence>
<dbReference type="Gene3D" id="1.20.58.1000">
    <property type="entry name" value="Metal-sensitive repressor, helix protomer"/>
    <property type="match status" value="1"/>
</dbReference>
<feature type="region of interest" description="Disordered" evidence="1">
    <location>
        <begin position="1"/>
        <end position="21"/>
    </location>
</feature>
<dbReference type="GO" id="GO:0046872">
    <property type="term" value="F:metal ion binding"/>
    <property type="evidence" value="ECO:0007669"/>
    <property type="project" value="InterPro"/>
</dbReference>
<dbReference type="OrthoDB" id="9811244at2"/>
<protein>
    <submittedName>
        <fullName evidence="2">Copper-sensitive operon repressor</fullName>
    </submittedName>
</protein>
<dbReference type="CDD" id="cd10158">
    <property type="entry name" value="CsoR-like_DUF156_1"/>
    <property type="match status" value="1"/>
</dbReference>
<dbReference type="Proteomes" id="UP000095390">
    <property type="component" value="Unassembled WGS sequence"/>
</dbReference>
<reference evidence="2 3" key="1">
    <citation type="submission" date="2015-09" db="EMBL/GenBank/DDBJ databases">
        <authorList>
            <consortium name="Pathogen Informatics"/>
        </authorList>
    </citation>
    <scope>NUCLEOTIDE SEQUENCE [LARGE SCALE GENOMIC DNA]</scope>
    <source>
        <strain evidence="2 3">2789STDY5834966</strain>
    </source>
</reference>